<name>A0A3S0K3C2_9PROT</name>
<dbReference type="InterPro" id="IPR036388">
    <property type="entry name" value="WH-like_DNA-bd_sf"/>
</dbReference>
<dbReference type="OrthoDB" id="8684664at2"/>
<dbReference type="InterPro" id="IPR000835">
    <property type="entry name" value="HTH_MarR-typ"/>
</dbReference>
<dbReference type="EMBL" id="RXMA01000014">
    <property type="protein sequence ID" value="RTR18631.1"/>
    <property type="molecule type" value="Genomic_DNA"/>
</dbReference>
<dbReference type="SMART" id="SM00347">
    <property type="entry name" value="HTH_MARR"/>
    <property type="match status" value="1"/>
</dbReference>
<keyword evidence="1" id="KW-0805">Transcription regulation</keyword>
<comment type="caution">
    <text evidence="5">The sequence shown here is derived from an EMBL/GenBank/DDBJ whole genome shotgun (WGS) entry which is preliminary data.</text>
</comment>
<sequence>MTKSDPGATPEAPAEILPEIPVEDGGKFTRKRMRRNWPFYWISRVNARYVQVLETRLKPINLDMPRWRVLMSLHEDEHLSVSEIAEFSVLKLNTATKIVQRMLADGLVVTRTSPVDARATEVSLTPHGDRMRQLAMVEADRILASSFLDIPPEDIATLNTLLQKVFNQLGEM</sequence>
<dbReference type="RefSeq" id="WP_126617005.1">
    <property type="nucleotide sequence ID" value="NZ_JBHUCY010000009.1"/>
</dbReference>
<keyword evidence="2" id="KW-0238">DNA-binding</keyword>
<dbReference type="GO" id="GO:0003677">
    <property type="term" value="F:DNA binding"/>
    <property type="evidence" value="ECO:0007669"/>
    <property type="project" value="UniProtKB-KW"/>
</dbReference>
<evidence type="ECO:0000313" key="5">
    <source>
        <dbReference type="EMBL" id="RTR18631.1"/>
    </source>
</evidence>
<protein>
    <submittedName>
        <fullName evidence="5">MarR family transcriptional regulator</fullName>
    </submittedName>
</protein>
<organism evidence="5 6">
    <name type="scientific">Azospirillum griseum</name>
    <dbReference type="NCBI Taxonomy" id="2496639"/>
    <lineage>
        <taxon>Bacteria</taxon>
        <taxon>Pseudomonadati</taxon>
        <taxon>Pseudomonadota</taxon>
        <taxon>Alphaproteobacteria</taxon>
        <taxon>Rhodospirillales</taxon>
        <taxon>Azospirillaceae</taxon>
        <taxon>Azospirillum</taxon>
    </lineage>
</organism>
<keyword evidence="3" id="KW-0804">Transcription</keyword>
<dbReference type="SUPFAM" id="SSF46785">
    <property type="entry name" value="Winged helix' DNA-binding domain"/>
    <property type="match status" value="1"/>
</dbReference>
<evidence type="ECO:0000313" key="6">
    <source>
        <dbReference type="Proteomes" id="UP000277007"/>
    </source>
</evidence>
<dbReference type="GO" id="GO:0003700">
    <property type="term" value="F:DNA-binding transcription factor activity"/>
    <property type="evidence" value="ECO:0007669"/>
    <property type="project" value="InterPro"/>
</dbReference>
<dbReference type="PROSITE" id="PS50995">
    <property type="entry name" value="HTH_MARR_2"/>
    <property type="match status" value="1"/>
</dbReference>
<dbReference type="PANTHER" id="PTHR42756">
    <property type="entry name" value="TRANSCRIPTIONAL REGULATOR, MARR"/>
    <property type="match status" value="1"/>
</dbReference>
<feature type="domain" description="HTH marR-type" evidence="4">
    <location>
        <begin position="35"/>
        <end position="167"/>
    </location>
</feature>
<evidence type="ECO:0000256" key="1">
    <source>
        <dbReference type="ARBA" id="ARBA00023015"/>
    </source>
</evidence>
<gene>
    <name evidence="5" type="ORF">EJ903_15450</name>
</gene>
<proteinExistence type="predicted"/>
<accession>A0A3S0K3C2</accession>
<evidence type="ECO:0000256" key="3">
    <source>
        <dbReference type="ARBA" id="ARBA00023163"/>
    </source>
</evidence>
<evidence type="ECO:0000259" key="4">
    <source>
        <dbReference type="PROSITE" id="PS50995"/>
    </source>
</evidence>
<dbReference type="InterPro" id="IPR036390">
    <property type="entry name" value="WH_DNA-bd_sf"/>
</dbReference>
<dbReference type="AlphaFoldDB" id="A0A3S0K3C2"/>
<dbReference type="PANTHER" id="PTHR42756:SF1">
    <property type="entry name" value="TRANSCRIPTIONAL REPRESSOR OF EMRAB OPERON"/>
    <property type="match status" value="1"/>
</dbReference>
<keyword evidence="6" id="KW-1185">Reference proteome</keyword>
<evidence type="ECO:0000256" key="2">
    <source>
        <dbReference type="ARBA" id="ARBA00023125"/>
    </source>
</evidence>
<reference evidence="5 6" key="1">
    <citation type="submission" date="2018-12" db="EMBL/GenBank/DDBJ databases">
        <authorList>
            <person name="Yang Y."/>
        </authorList>
    </citation>
    <scope>NUCLEOTIDE SEQUENCE [LARGE SCALE GENOMIC DNA]</scope>
    <source>
        <strain evidence="5 6">L-25-5w-1</strain>
    </source>
</reference>
<dbReference type="Gene3D" id="1.10.10.10">
    <property type="entry name" value="Winged helix-like DNA-binding domain superfamily/Winged helix DNA-binding domain"/>
    <property type="match status" value="1"/>
</dbReference>
<dbReference type="Pfam" id="PF01047">
    <property type="entry name" value="MarR"/>
    <property type="match status" value="1"/>
</dbReference>
<dbReference type="Proteomes" id="UP000277007">
    <property type="component" value="Unassembled WGS sequence"/>
</dbReference>